<keyword evidence="1" id="KW-0732">Signal</keyword>
<dbReference type="RefSeq" id="WP_015693128.1">
    <property type="nucleotide sequence ID" value="NC_016940.1"/>
</dbReference>
<dbReference type="SUPFAM" id="SSF56925">
    <property type="entry name" value="OMPA-like"/>
    <property type="match status" value="1"/>
</dbReference>
<proteinExistence type="predicted"/>
<feature type="signal peptide" evidence="1">
    <location>
        <begin position="1"/>
        <end position="18"/>
    </location>
</feature>
<dbReference type="EMBL" id="CP002831">
    <property type="protein sequence ID" value="AFC25522.1"/>
    <property type="molecule type" value="Genomic_DNA"/>
</dbReference>
<evidence type="ECO:0000313" key="2">
    <source>
        <dbReference type="EMBL" id="AFC25522.1"/>
    </source>
</evidence>
<feature type="chain" id="PRO_5003604998" description="Outer membrane protein beta-barrel domain-containing protein" evidence="1">
    <location>
        <begin position="19"/>
        <end position="210"/>
    </location>
</feature>
<gene>
    <name evidence="2" type="ordered locus">SGRA_2794</name>
</gene>
<protein>
    <recommendedName>
        <fullName evidence="4">Outer membrane protein beta-barrel domain-containing protein</fullName>
    </recommendedName>
</protein>
<name>H6LA54_SAPGL</name>
<evidence type="ECO:0008006" key="4">
    <source>
        <dbReference type="Google" id="ProtNLM"/>
    </source>
</evidence>
<keyword evidence="3" id="KW-1185">Reference proteome</keyword>
<dbReference type="eggNOG" id="ENOG5033BP5">
    <property type="taxonomic scope" value="Bacteria"/>
</dbReference>
<dbReference type="AlphaFoldDB" id="H6LA54"/>
<dbReference type="InterPro" id="IPR011250">
    <property type="entry name" value="OMP/PagP_B-barrel"/>
</dbReference>
<organism evidence="2 3">
    <name type="scientific">Saprospira grandis (strain Lewin)</name>
    <dbReference type="NCBI Taxonomy" id="984262"/>
    <lineage>
        <taxon>Bacteria</taxon>
        <taxon>Pseudomonadati</taxon>
        <taxon>Bacteroidota</taxon>
        <taxon>Saprospiria</taxon>
        <taxon>Saprospirales</taxon>
        <taxon>Saprospiraceae</taxon>
        <taxon>Saprospira</taxon>
    </lineage>
</organism>
<dbReference type="OrthoDB" id="945117at2"/>
<accession>H6LA54</accession>
<evidence type="ECO:0000313" key="3">
    <source>
        <dbReference type="Proteomes" id="UP000007519"/>
    </source>
</evidence>
<reference evidence="2 3" key="1">
    <citation type="journal article" date="2012" name="Stand. Genomic Sci.">
        <title>Complete genome sequencing and analysis of Saprospira grandis str. Lewin, a predatory marine bacterium.</title>
        <authorList>
            <person name="Saw J.H."/>
            <person name="Yuryev A."/>
            <person name="Kanbe M."/>
            <person name="Hou S."/>
            <person name="Young A.G."/>
            <person name="Aizawa S."/>
            <person name="Alam M."/>
        </authorList>
    </citation>
    <scope>NUCLEOTIDE SEQUENCE [LARGE SCALE GENOMIC DNA]</scope>
    <source>
        <strain evidence="2 3">Lewin</strain>
    </source>
</reference>
<dbReference type="STRING" id="984262.SGRA_2794"/>
<dbReference type="Proteomes" id="UP000007519">
    <property type="component" value="Chromosome"/>
</dbReference>
<dbReference type="KEGG" id="sgn:SGRA_2794"/>
<dbReference type="HOGENOM" id="CLU_054510_0_0_10"/>
<sequence length="210" mass="22385">MKKLLFFVLTLFAVQAQAQIGQGLFAGGGLGLTVESGKSEFGNLSVEGPTTTGYSFAPKVGYFFTDNIGAGLELMVSGVNTSLEDDKTTSTIVGVGVFGRYAIGLGEEEKFAIVGDLNLRYMSQTGETKTGNVTVEDDPINTVAVGIAPSLLYFPTPKIGLEMGLGNIISYENQVEKINGGDDKITSNTFELFNLNSLNLNIGASYYFNR</sequence>
<evidence type="ECO:0000256" key="1">
    <source>
        <dbReference type="SAM" id="SignalP"/>
    </source>
</evidence>